<keyword evidence="6" id="KW-0804">Transcription</keyword>
<dbReference type="Proteomes" id="UP000094801">
    <property type="component" value="Unassembled WGS sequence"/>
</dbReference>
<evidence type="ECO:0000256" key="4">
    <source>
        <dbReference type="ARBA" id="ARBA00023125"/>
    </source>
</evidence>
<dbReference type="GO" id="GO:0003677">
    <property type="term" value="F:DNA binding"/>
    <property type="evidence" value="ECO:0007669"/>
    <property type="project" value="UniProtKB-KW"/>
</dbReference>
<dbReference type="InterPro" id="IPR046347">
    <property type="entry name" value="bZIP_sf"/>
</dbReference>
<dbReference type="InterPro" id="IPR004827">
    <property type="entry name" value="bZIP"/>
</dbReference>
<evidence type="ECO:0000256" key="3">
    <source>
        <dbReference type="ARBA" id="ARBA00023015"/>
    </source>
</evidence>
<evidence type="ECO:0000259" key="10">
    <source>
        <dbReference type="PROSITE" id="PS50217"/>
    </source>
</evidence>
<dbReference type="PROSITE" id="PS00036">
    <property type="entry name" value="BZIP_BASIC"/>
    <property type="match status" value="1"/>
</dbReference>
<dbReference type="Pfam" id="PF00170">
    <property type="entry name" value="bZIP_1"/>
    <property type="match status" value="1"/>
</dbReference>
<evidence type="ECO:0000256" key="1">
    <source>
        <dbReference type="ARBA" id="ARBA00004123"/>
    </source>
</evidence>
<reference evidence="12" key="1">
    <citation type="submission" date="2016-04" db="EMBL/GenBank/DDBJ databases">
        <title>Comparative genomics of biotechnologically important yeasts.</title>
        <authorList>
            <consortium name="DOE Joint Genome Institute"/>
            <person name="Riley R."/>
            <person name="Haridas S."/>
            <person name="Wolfe K.H."/>
            <person name="Lopes M.R."/>
            <person name="Hittinger C.T."/>
            <person name="Goker M."/>
            <person name="Salamov A."/>
            <person name="Wisecaver J."/>
            <person name="Long T.M."/>
            <person name="Aerts A.L."/>
            <person name="Barry K."/>
            <person name="Choi C."/>
            <person name="Clum A."/>
            <person name="Coughlan A.Y."/>
            <person name="Deshpande S."/>
            <person name="Douglass A.P."/>
            <person name="Hanson S.J."/>
            <person name="Klenk H.-P."/>
            <person name="Labutti K."/>
            <person name="Lapidus A."/>
            <person name="Lindquist E."/>
            <person name="Lipzen A."/>
            <person name="Meier-Kolthoff J.P."/>
            <person name="Ohm R.A."/>
            <person name="Otillar R.P."/>
            <person name="Pangilinan J."/>
            <person name="Peng Y."/>
            <person name="Rokas A."/>
            <person name="Rosa C.A."/>
            <person name="Scheuner C."/>
            <person name="Sibirny A.A."/>
            <person name="Slot J.C."/>
            <person name="Stielow J.B."/>
            <person name="Sun H."/>
            <person name="Kurtzman C.P."/>
            <person name="Blackwell M."/>
            <person name="Grigoriev I.V."/>
            <person name="Jeffries T.W."/>
        </authorList>
    </citation>
    <scope>NUCLEOTIDE SEQUENCE [LARGE SCALE GENOMIC DNA]</scope>
    <source>
        <strain evidence="12">NRRL YB-2248</strain>
    </source>
</reference>
<protein>
    <recommendedName>
        <fullName evidence="10">BZIP domain-containing protein</fullName>
    </recommendedName>
</protein>
<dbReference type="GO" id="GO:0005634">
    <property type="term" value="C:nucleus"/>
    <property type="evidence" value="ECO:0007669"/>
    <property type="project" value="UniProtKB-SubCell"/>
</dbReference>
<evidence type="ECO:0000256" key="5">
    <source>
        <dbReference type="ARBA" id="ARBA00023159"/>
    </source>
</evidence>
<dbReference type="AlphaFoldDB" id="A0A1E4STR7"/>
<dbReference type="FunFam" id="3.30.160.60:FF:001491">
    <property type="entry name" value="Cross-pathway control protein A"/>
    <property type="match status" value="1"/>
</dbReference>
<keyword evidence="4" id="KW-0238">DNA-binding</keyword>
<dbReference type="SMART" id="SM00338">
    <property type="entry name" value="BRLZ"/>
    <property type="match status" value="1"/>
</dbReference>
<evidence type="ECO:0000313" key="11">
    <source>
        <dbReference type="EMBL" id="ODV82837.1"/>
    </source>
</evidence>
<keyword evidence="2" id="KW-0028">Amino-acid biosynthesis</keyword>
<dbReference type="GO" id="GO:0008652">
    <property type="term" value="P:amino acid biosynthetic process"/>
    <property type="evidence" value="ECO:0007669"/>
    <property type="project" value="UniProtKB-KW"/>
</dbReference>
<keyword evidence="12" id="KW-1185">Reference proteome</keyword>
<feature type="non-terminal residue" evidence="11">
    <location>
        <position position="62"/>
    </location>
</feature>
<feature type="region of interest" description="Disordered" evidence="9">
    <location>
        <begin position="1"/>
        <end position="26"/>
    </location>
</feature>
<proteinExistence type="inferred from homology"/>
<sequence length="62" mass="7254">IIVQSNDDSSIKRARNTEAARRSRARKMQRMDQLELKCQSLLTENNDLKNQLEILKKLLAEK</sequence>
<name>A0A1E4STR7_9ASCO</name>
<dbReference type="OrthoDB" id="5419235at2759"/>
<accession>A0A1E4STR7</accession>
<evidence type="ECO:0000256" key="2">
    <source>
        <dbReference type="ARBA" id="ARBA00022605"/>
    </source>
</evidence>
<keyword evidence="5" id="KW-0010">Activator</keyword>
<dbReference type="EMBL" id="KV453872">
    <property type="protein sequence ID" value="ODV82837.1"/>
    <property type="molecule type" value="Genomic_DNA"/>
</dbReference>
<dbReference type="GO" id="GO:0003700">
    <property type="term" value="F:DNA-binding transcription factor activity"/>
    <property type="evidence" value="ECO:0007669"/>
    <property type="project" value="InterPro"/>
</dbReference>
<evidence type="ECO:0000256" key="6">
    <source>
        <dbReference type="ARBA" id="ARBA00023163"/>
    </source>
</evidence>
<comment type="subcellular location">
    <subcellularLocation>
        <location evidence="1">Nucleus</location>
    </subcellularLocation>
</comment>
<evidence type="ECO:0000256" key="8">
    <source>
        <dbReference type="ARBA" id="ARBA00061302"/>
    </source>
</evidence>
<organism evidence="11 12">
    <name type="scientific">[Candida] arabinofermentans NRRL YB-2248</name>
    <dbReference type="NCBI Taxonomy" id="983967"/>
    <lineage>
        <taxon>Eukaryota</taxon>
        <taxon>Fungi</taxon>
        <taxon>Dikarya</taxon>
        <taxon>Ascomycota</taxon>
        <taxon>Saccharomycotina</taxon>
        <taxon>Pichiomycetes</taxon>
        <taxon>Pichiales</taxon>
        <taxon>Pichiaceae</taxon>
        <taxon>Ogataea</taxon>
        <taxon>Ogataea/Candida clade</taxon>
    </lineage>
</organism>
<keyword evidence="7" id="KW-0539">Nucleus</keyword>
<dbReference type="PROSITE" id="PS50217">
    <property type="entry name" value="BZIP"/>
    <property type="match status" value="1"/>
</dbReference>
<keyword evidence="3" id="KW-0805">Transcription regulation</keyword>
<feature type="non-terminal residue" evidence="11">
    <location>
        <position position="1"/>
    </location>
</feature>
<dbReference type="STRING" id="983967.A0A1E4STR7"/>
<dbReference type="Gene3D" id="3.30.160.60">
    <property type="entry name" value="Classic Zinc Finger"/>
    <property type="match status" value="1"/>
</dbReference>
<feature type="compositionally biased region" description="Basic and acidic residues" evidence="9">
    <location>
        <begin position="9"/>
        <end position="21"/>
    </location>
</feature>
<evidence type="ECO:0000256" key="9">
    <source>
        <dbReference type="SAM" id="MobiDB-lite"/>
    </source>
</evidence>
<evidence type="ECO:0000313" key="12">
    <source>
        <dbReference type="Proteomes" id="UP000094801"/>
    </source>
</evidence>
<comment type="similarity">
    <text evidence="8">Belongs to the bZIP family. GCN4 subfamily.</text>
</comment>
<feature type="domain" description="BZIP" evidence="10">
    <location>
        <begin position="12"/>
        <end position="62"/>
    </location>
</feature>
<dbReference type="SUPFAM" id="SSF57959">
    <property type="entry name" value="Leucine zipper domain"/>
    <property type="match status" value="1"/>
</dbReference>
<evidence type="ECO:0000256" key="7">
    <source>
        <dbReference type="ARBA" id="ARBA00023242"/>
    </source>
</evidence>
<gene>
    <name evidence="11" type="ORF">CANARDRAFT_189306</name>
</gene>
<dbReference type="CDD" id="cd12193">
    <property type="entry name" value="bZIP_GCN4"/>
    <property type="match status" value="1"/>
</dbReference>